<comment type="caution">
    <text evidence="4">Lacks conserved residue(s) required for the propagation of feature annotation.</text>
</comment>
<comment type="similarity">
    <text evidence="1 4 5">Belongs to the tRNA pseudouridine synthase TruA family.</text>
</comment>
<keyword evidence="3 4" id="KW-0413">Isomerase</keyword>
<dbReference type="EC" id="5.4.99.12" evidence="4"/>
<evidence type="ECO:0000313" key="8">
    <source>
        <dbReference type="Proteomes" id="UP000748752"/>
    </source>
</evidence>
<evidence type="ECO:0000259" key="6">
    <source>
        <dbReference type="Pfam" id="PF01416"/>
    </source>
</evidence>
<evidence type="ECO:0000256" key="5">
    <source>
        <dbReference type="RuleBase" id="RU003792"/>
    </source>
</evidence>
<evidence type="ECO:0000256" key="1">
    <source>
        <dbReference type="ARBA" id="ARBA00009375"/>
    </source>
</evidence>
<comment type="function">
    <text evidence="4">Formation of pseudouridine at positions 38, 39 and 40 in the anticodon stem and loop of transfer RNAs.</text>
</comment>
<dbReference type="InterPro" id="IPR020103">
    <property type="entry name" value="PsdUridine_synth_cat_dom_sf"/>
</dbReference>
<evidence type="ECO:0000256" key="4">
    <source>
        <dbReference type="HAMAP-Rule" id="MF_00171"/>
    </source>
</evidence>
<sequence length="279" mass="29781">MTSAEPSTPARALAGRIALAVEYDGGAYSGWQLQHHADTVQARLEAALGRVAAEPVRVHCAGRTDAGVHAEGQVVHFDTRAERSPRSWVLGTNSNLPDDIAVRWAQAVAPGFHARFSATGRHYRYVILCRPTRSALWRGRAVWTHKTLDLARMRTAGGLLVGRHDFTSFRALACQAKSPVRTLRYLHLERQGDLITLALGADGFLHHMVRNIAGVLMAIGSGEAPVAWTAELLAVRNRALGGVTAPPHGLYLTGVDYPADFGLPGGLSAGGDAAGPPVL</sequence>
<keyword evidence="2 4" id="KW-0819">tRNA processing</keyword>
<keyword evidence="8" id="KW-1185">Reference proteome</keyword>
<evidence type="ECO:0000313" key="7">
    <source>
        <dbReference type="EMBL" id="MBK1632732.1"/>
    </source>
</evidence>
<feature type="domain" description="Pseudouridine synthase I TruA alpha/beta" evidence="6">
    <location>
        <begin position="20"/>
        <end position="116"/>
    </location>
</feature>
<feature type="binding site" evidence="4">
    <location>
        <position position="123"/>
    </location>
    <ligand>
        <name>substrate</name>
    </ligand>
</feature>
<dbReference type="InterPro" id="IPR020095">
    <property type="entry name" value="PsdUridine_synth_TruA_C"/>
</dbReference>
<name>A0ABS1CLD7_9GAMM</name>
<dbReference type="InterPro" id="IPR020097">
    <property type="entry name" value="PsdUridine_synth_TruA_a/b_dom"/>
</dbReference>
<dbReference type="InterPro" id="IPR020094">
    <property type="entry name" value="TruA/RsuA/RluB/E/F_N"/>
</dbReference>
<proteinExistence type="inferred from homology"/>
<gene>
    <name evidence="4" type="primary">truA</name>
    <name evidence="7" type="ORF">CKO31_18675</name>
</gene>
<dbReference type="CDD" id="cd02570">
    <property type="entry name" value="PseudoU_synth_EcTruA"/>
    <property type="match status" value="1"/>
</dbReference>
<comment type="subunit">
    <text evidence="4">Homodimer.</text>
</comment>
<dbReference type="PIRSF" id="PIRSF001430">
    <property type="entry name" value="tRNA_psdUrid_synth"/>
    <property type="match status" value="1"/>
</dbReference>
<dbReference type="HAMAP" id="MF_00171">
    <property type="entry name" value="TruA"/>
    <property type="match status" value="1"/>
</dbReference>
<dbReference type="PANTHER" id="PTHR11142:SF0">
    <property type="entry name" value="TRNA PSEUDOURIDINE SYNTHASE-LIKE 1"/>
    <property type="match status" value="1"/>
</dbReference>
<dbReference type="SUPFAM" id="SSF55120">
    <property type="entry name" value="Pseudouridine synthase"/>
    <property type="match status" value="1"/>
</dbReference>
<accession>A0ABS1CLD7</accession>
<dbReference type="EMBL" id="NRRV01000056">
    <property type="protein sequence ID" value="MBK1632732.1"/>
    <property type="molecule type" value="Genomic_DNA"/>
</dbReference>
<dbReference type="NCBIfam" id="TIGR00071">
    <property type="entry name" value="hisT_truA"/>
    <property type="match status" value="1"/>
</dbReference>
<reference evidence="7 8" key="1">
    <citation type="journal article" date="2020" name="Microorganisms">
        <title>Osmotic Adaptation and Compatible Solute Biosynthesis of Phototrophic Bacteria as Revealed from Genome Analyses.</title>
        <authorList>
            <person name="Imhoff J.F."/>
            <person name="Rahn T."/>
            <person name="Kunzel S."/>
            <person name="Keller A."/>
            <person name="Neulinger S.C."/>
        </authorList>
    </citation>
    <scope>NUCLEOTIDE SEQUENCE [LARGE SCALE GENOMIC DNA]</scope>
    <source>
        <strain evidence="7 8">DSM 6210</strain>
    </source>
</reference>
<dbReference type="Gene3D" id="3.30.70.580">
    <property type="entry name" value="Pseudouridine synthase I, catalytic domain, N-terminal subdomain"/>
    <property type="match status" value="1"/>
</dbReference>
<dbReference type="Proteomes" id="UP000748752">
    <property type="component" value="Unassembled WGS sequence"/>
</dbReference>
<protein>
    <recommendedName>
        <fullName evidence="4">tRNA pseudouridine synthase A</fullName>
        <ecNumber evidence="4">5.4.99.12</ecNumber>
    </recommendedName>
    <alternativeName>
        <fullName evidence="4">tRNA pseudouridine(38-40) synthase</fullName>
    </alternativeName>
    <alternativeName>
        <fullName evidence="4">tRNA pseudouridylate synthase I</fullName>
    </alternativeName>
    <alternativeName>
        <fullName evidence="4">tRNA-uridine isomerase I</fullName>
    </alternativeName>
</protein>
<dbReference type="InterPro" id="IPR001406">
    <property type="entry name" value="PsdUridine_synth_TruA"/>
</dbReference>
<dbReference type="RefSeq" id="WP_200240519.1">
    <property type="nucleotide sequence ID" value="NZ_NRRV01000056.1"/>
</dbReference>
<comment type="catalytic activity">
    <reaction evidence="4 5">
        <text>uridine(38/39/40) in tRNA = pseudouridine(38/39/40) in tRNA</text>
        <dbReference type="Rhea" id="RHEA:22376"/>
        <dbReference type="Rhea" id="RHEA-COMP:10085"/>
        <dbReference type="Rhea" id="RHEA-COMP:10087"/>
        <dbReference type="ChEBI" id="CHEBI:65314"/>
        <dbReference type="ChEBI" id="CHEBI:65315"/>
        <dbReference type="EC" id="5.4.99.12"/>
    </reaction>
</comment>
<dbReference type="Gene3D" id="3.30.70.660">
    <property type="entry name" value="Pseudouridine synthase I, catalytic domain, C-terminal subdomain"/>
    <property type="match status" value="1"/>
</dbReference>
<dbReference type="PANTHER" id="PTHR11142">
    <property type="entry name" value="PSEUDOURIDYLATE SYNTHASE"/>
    <property type="match status" value="1"/>
</dbReference>
<feature type="active site" description="Nucleophile" evidence="4">
    <location>
        <position position="65"/>
    </location>
</feature>
<evidence type="ECO:0000256" key="2">
    <source>
        <dbReference type="ARBA" id="ARBA00022694"/>
    </source>
</evidence>
<organism evidence="7 8">
    <name type="scientific">Thiohalocapsa halophila</name>
    <dbReference type="NCBI Taxonomy" id="69359"/>
    <lineage>
        <taxon>Bacteria</taxon>
        <taxon>Pseudomonadati</taxon>
        <taxon>Pseudomonadota</taxon>
        <taxon>Gammaproteobacteria</taxon>
        <taxon>Chromatiales</taxon>
        <taxon>Chromatiaceae</taxon>
        <taxon>Thiohalocapsa</taxon>
    </lineage>
</organism>
<comment type="caution">
    <text evidence="7">The sequence shown here is derived from an EMBL/GenBank/DDBJ whole genome shotgun (WGS) entry which is preliminary data.</text>
</comment>
<evidence type="ECO:0000256" key="3">
    <source>
        <dbReference type="ARBA" id="ARBA00023235"/>
    </source>
</evidence>
<feature type="domain" description="Pseudouridine synthase I TruA alpha/beta" evidence="6">
    <location>
        <begin position="159"/>
        <end position="258"/>
    </location>
</feature>
<dbReference type="Pfam" id="PF01416">
    <property type="entry name" value="PseudoU_synth_1"/>
    <property type="match status" value="2"/>
</dbReference>